<proteinExistence type="predicted"/>
<dbReference type="SUPFAM" id="SSF50118">
    <property type="entry name" value="Cell growth inhibitor/plasmid maintenance toxic component"/>
    <property type="match status" value="1"/>
</dbReference>
<organism evidence="1 2">
    <name type="scientific">Microbispora rosea</name>
    <dbReference type="NCBI Taxonomy" id="58117"/>
    <lineage>
        <taxon>Bacteria</taxon>
        <taxon>Bacillati</taxon>
        <taxon>Actinomycetota</taxon>
        <taxon>Actinomycetes</taxon>
        <taxon>Streptosporangiales</taxon>
        <taxon>Streptosporangiaceae</taxon>
        <taxon>Microbispora</taxon>
    </lineage>
</organism>
<dbReference type="OrthoDB" id="3534470at2"/>
<dbReference type="Proteomes" id="UP000186096">
    <property type="component" value="Unassembled WGS sequence"/>
</dbReference>
<name>A0A1N7GJK9_9ACTN</name>
<sequence>MSHRFGELWTVQLADREEVRLIVSGDFYHTLYGDNVLTAYVEAADMASALTAFSVDVGGGRAAMVDRITTVHSGRLKEKVGDLPEARLADVRGMLAAVFGFAS</sequence>
<dbReference type="GO" id="GO:0003677">
    <property type="term" value="F:DNA binding"/>
    <property type="evidence" value="ECO:0007669"/>
    <property type="project" value="InterPro"/>
</dbReference>
<evidence type="ECO:0000313" key="2">
    <source>
        <dbReference type="Proteomes" id="UP000186096"/>
    </source>
</evidence>
<gene>
    <name evidence="1" type="ORF">SAMN05421833_129101</name>
</gene>
<reference evidence="2" key="1">
    <citation type="submission" date="2017-01" db="EMBL/GenBank/DDBJ databases">
        <authorList>
            <person name="Varghese N."/>
            <person name="Submissions S."/>
        </authorList>
    </citation>
    <scope>NUCLEOTIDE SEQUENCE [LARGE SCALE GENOMIC DNA]</scope>
    <source>
        <strain evidence="2">ATCC 12950</strain>
    </source>
</reference>
<dbReference type="Pfam" id="PF02452">
    <property type="entry name" value="PemK_toxin"/>
    <property type="match status" value="1"/>
</dbReference>
<dbReference type="STRING" id="58117.SAMN05421833_129101"/>
<dbReference type="AlphaFoldDB" id="A0A1N7GJK9"/>
<dbReference type="InterPro" id="IPR003477">
    <property type="entry name" value="PemK-like"/>
</dbReference>
<keyword evidence="2" id="KW-1185">Reference proteome</keyword>
<dbReference type="RefSeq" id="WP_076440667.1">
    <property type="nucleotide sequence ID" value="NZ_FTNI01000029.1"/>
</dbReference>
<dbReference type="EMBL" id="FTNI01000029">
    <property type="protein sequence ID" value="SIS12678.1"/>
    <property type="molecule type" value="Genomic_DNA"/>
</dbReference>
<protein>
    <submittedName>
        <fullName evidence="1">PemK-like, MazF-like toxin of type II toxin-antitoxin system</fullName>
    </submittedName>
</protein>
<evidence type="ECO:0000313" key="1">
    <source>
        <dbReference type="EMBL" id="SIS12678.1"/>
    </source>
</evidence>
<accession>A0A1N7GJK9</accession>